<dbReference type="Pfam" id="PF13538">
    <property type="entry name" value="UvrD_C_2"/>
    <property type="match status" value="1"/>
</dbReference>
<dbReference type="SUPFAM" id="SSF52540">
    <property type="entry name" value="P-loop containing nucleoside triphosphate hydrolases"/>
    <property type="match status" value="2"/>
</dbReference>
<gene>
    <name evidence="2" type="ORF">SBP1_gp033</name>
</gene>
<reference evidence="2" key="1">
    <citation type="submission" date="2018-12" db="EMBL/GenBank/DDBJ databases">
        <title>Characterization of a N4-like bacteriophage infecting a coral-derived Vibrio strain.</title>
        <authorList>
            <person name="Huang S."/>
        </authorList>
    </citation>
    <scope>NUCLEOTIDE SEQUENCE [LARGE SCALE GENOMIC DNA]</scope>
</reference>
<dbReference type="Proteomes" id="UP000290131">
    <property type="component" value="Segment"/>
</dbReference>
<evidence type="ECO:0000313" key="3">
    <source>
        <dbReference type="Proteomes" id="UP000290131"/>
    </source>
</evidence>
<accession>A0A3T0IIH7</accession>
<dbReference type="CDD" id="cd18809">
    <property type="entry name" value="SF1_C_RecD"/>
    <property type="match status" value="1"/>
</dbReference>
<organism evidence="2">
    <name type="scientific">Vibrio virus vB_VspP_SBP1</name>
    <dbReference type="NCBI Taxonomy" id="2500581"/>
    <lineage>
        <taxon>Viruses</taxon>
        <taxon>Duplodnaviria</taxon>
        <taxon>Heunggongvirae</taxon>
        <taxon>Uroviricota</taxon>
        <taxon>Caudoviricetes</taxon>
        <taxon>Schitoviridae</taxon>
        <taxon>Electravirus</taxon>
        <taxon>Electravirus Sbp1</taxon>
    </lineage>
</organism>
<keyword evidence="2" id="KW-0378">Hydrolase</keyword>
<evidence type="ECO:0000313" key="2">
    <source>
        <dbReference type="EMBL" id="AZU99625.1"/>
    </source>
</evidence>
<sequence length="416" mass="47289">MIQTTNLTAHQQLGLDAFEDFLFNSNDREFVLSGFSGVGKTHLTSAMIVSVQKYIKSCELIGIDADTTYELTATTNQAAKVLSDRLKMPIDTIFSALKVKLRENYRTGKEDLDFSNCSIHYDKVIYFIDEASYLSNEMIGALRSYRPNSKFVYIGDKFQLPPVGYNTAPAFDIVAPQYHLSDIIRQNSQAQKDLVLSLKDEVEQNRFMYSIHKFHNGNEIIICNGSDFQALIDAEFSRPDYEEDDAKILAYHNHTVTAYSHYVRELHGKPELFVSGDTVILGQSWGNIPTAFKATVDSISSKPTEFYGLEAYYVTVNGAEGVYTPDFEGLKALKKEYAWQCSRQYKHWAEYFELKNFFVDLRDPSSSTVHKAQGSTHKTIFVDMHDLNECKSPSLLRRLRYVGLSRGAERVVAYAK</sequence>
<dbReference type="Gene3D" id="3.40.50.300">
    <property type="entry name" value="P-loop containing nucleotide triphosphate hydrolases"/>
    <property type="match status" value="2"/>
</dbReference>
<keyword evidence="3" id="KW-1185">Reference proteome</keyword>
<dbReference type="InterPro" id="IPR027417">
    <property type="entry name" value="P-loop_NTPase"/>
</dbReference>
<evidence type="ECO:0000259" key="1">
    <source>
        <dbReference type="Pfam" id="PF13538"/>
    </source>
</evidence>
<keyword evidence="2" id="KW-0347">Helicase</keyword>
<name>A0A3T0IIH7_9CAUD</name>
<keyword evidence="2" id="KW-0547">Nucleotide-binding</keyword>
<dbReference type="EMBL" id="MK301608">
    <property type="protein sequence ID" value="AZU99625.1"/>
    <property type="molecule type" value="Genomic_DNA"/>
</dbReference>
<dbReference type="Pfam" id="PF13604">
    <property type="entry name" value="AAA_30"/>
    <property type="match status" value="1"/>
</dbReference>
<dbReference type="GO" id="GO:0004386">
    <property type="term" value="F:helicase activity"/>
    <property type="evidence" value="ECO:0007669"/>
    <property type="project" value="UniProtKB-KW"/>
</dbReference>
<keyword evidence="2" id="KW-0067">ATP-binding</keyword>
<proteinExistence type="predicted"/>
<dbReference type="InterPro" id="IPR027785">
    <property type="entry name" value="UvrD-like_helicase_C"/>
</dbReference>
<feature type="domain" description="UvrD-like helicase C-terminal" evidence="1">
    <location>
        <begin position="367"/>
        <end position="412"/>
    </location>
</feature>
<protein>
    <submittedName>
        <fullName evidence="2">DNA helicase</fullName>
    </submittedName>
</protein>